<feature type="transmembrane region" description="Helical" evidence="13">
    <location>
        <begin position="337"/>
        <end position="355"/>
    </location>
</feature>
<keyword evidence="5" id="KW-0328">Glycosyltransferase</keyword>
<feature type="transmembrane region" description="Helical" evidence="13">
    <location>
        <begin position="312"/>
        <end position="331"/>
    </location>
</feature>
<evidence type="ECO:0000313" key="16">
    <source>
        <dbReference type="EMBL" id="GGA49760.1"/>
    </source>
</evidence>
<feature type="domain" description="ArnT-like N-terminal" evidence="14">
    <location>
        <begin position="809"/>
        <end position="1054"/>
    </location>
</feature>
<evidence type="ECO:0000256" key="5">
    <source>
        <dbReference type="ARBA" id="ARBA00022676"/>
    </source>
</evidence>
<reference evidence="17" key="1">
    <citation type="journal article" date="2019" name="Int. J. Syst. Evol. Microbiol.">
        <title>The Global Catalogue of Microorganisms (GCM) 10K type strain sequencing project: providing services to taxonomists for standard genome sequencing and annotation.</title>
        <authorList>
            <consortium name="The Broad Institute Genomics Platform"/>
            <consortium name="The Broad Institute Genome Sequencing Center for Infectious Disease"/>
            <person name="Wu L."/>
            <person name="Ma J."/>
        </authorList>
    </citation>
    <scope>NUCLEOTIDE SEQUENCE [LARGE SCALE GENOMIC DNA]</scope>
    <source>
        <strain evidence="17">CGMCC 1.15044</strain>
    </source>
</reference>
<feature type="transmembrane region" description="Helical" evidence="13">
    <location>
        <begin position="863"/>
        <end position="881"/>
    </location>
</feature>
<evidence type="ECO:0000256" key="2">
    <source>
        <dbReference type="ARBA" id="ARBA00004922"/>
    </source>
</evidence>
<sequence>MPEVWSQDMWLMDQGASRLWVDHQEAHTGTSSAAVQNIQPNHARWIQKLTVKPSTYYKISGWVKTSGLPKASGGSGANLFISGVSASYPQVYDTQGGWQEVEFTGVTGPKQTEVTIAAGLGQYGALTTGTAYFDDISIEETVKPAATTAVVNMDIAKPETKRELPVSVTSTVLMLALFSLFFAYIYRIYMRKDESLRPRLDYKMLLLILLAAAFVVRIWSGLRMEGYAGDLTTFMYWAERLQQTGVGHFYEKGIFADYPPGYLYVLYVLGAIKSALSIADTSAAARLLFKLPAILADLAAGFLLYRLGRGKIGERLALALAFIYLFNPAVWIDSANWGQIDGFFAVFLLLCLNALAGRKPTHSGVWFALAVLIKPQALIFTPVLLLVFLLQKKGWKTFLLTVLYGLLTTLILAAPFYWNNGGINGFYQLYRSTLSSYPYAVLNAFNLFSLAGGNWKPLTETWGFLSFGTWGNLFLILSVALTVWFAWGSRTSLRREDPSGESRTNSKGRIFSVYLLALILIACVYLFGPKMHERYLFPALLISLFAFIQLRDRRLLLVFFGFSVTQYVNIDYVLKNYHASNSATPIDGIAIVSAIVNLAFLLYLLLTSREILFKGHIRQLPVTSRDERHMTDKLILEELEHSAISVRNPRMQRKDWMWAGAITLLYAVIALYQLGDLKSPTTYWQTTADGENFYVDLGSTQSLERINLFAGPGRGVVKMEFSNTPDHWDHAVELDLYGKVFKWNTAEALIEARYIKFTAESAQTIVHEAAIYGRGSDQAIPVASIHSEAVSAEDTGSPDQLFDEPDTDVYRPSYMNSTYFDEIYHPRTAYEYLKGMPAYENTHPPLGKILIALGIKIFGLSPFGWRIVGTVFGIGMLPLMYRMALTLFGRSRYAITATLLFALDFMHFTQTRMATIDVYAVFFLMVMYYFMHRYMSHNFYTTPIGKTLIPLGLAGLFFGIGTASKWNVAYGGAGLAVMLGMYLYARFREMKAARRWIAQNEETSIEETAGSGAASRGSLYQMTASRFTRNTIITLASCVVFFIVIPAIIYSLSFIPVLNEAAGGYTFNNLIDAQIHMYDYHSQLTATHPYSSQWWQWPFMKRPLWLYNGPDLAPGMKATMVTMGNPLIWWTGIFAILLTIWISIKRRDRMMYSVWIAYLSVYIPWVLVPRYTFIYHYFTMVPFMILSIVYMMKLGEERYIWFKKIRISYILLAALLFLLFYPALSGLTVSKGYIDNLLRWFPTWDF</sequence>
<feature type="transmembrane region" description="Helical" evidence="13">
    <location>
        <begin position="205"/>
        <end position="222"/>
    </location>
</feature>
<feature type="transmembrane region" description="Helical" evidence="13">
    <location>
        <begin position="287"/>
        <end position="305"/>
    </location>
</feature>
<evidence type="ECO:0000256" key="11">
    <source>
        <dbReference type="ARBA" id="ARBA00093617"/>
    </source>
</evidence>
<comment type="similarity">
    <text evidence="3">Belongs to the glycosyltransferase 39 family.</text>
</comment>
<dbReference type="Gene3D" id="2.60.120.260">
    <property type="entry name" value="Galactose-binding domain-like"/>
    <property type="match status" value="2"/>
</dbReference>
<evidence type="ECO:0000256" key="3">
    <source>
        <dbReference type="ARBA" id="ARBA00007222"/>
    </source>
</evidence>
<dbReference type="EMBL" id="BMHF01000020">
    <property type="protein sequence ID" value="GGA49760.1"/>
    <property type="molecule type" value="Genomic_DNA"/>
</dbReference>
<dbReference type="Pfam" id="PF16192">
    <property type="entry name" value="PMT_4TMC"/>
    <property type="match status" value="1"/>
</dbReference>
<feature type="transmembrane region" description="Helical" evidence="13">
    <location>
        <begin position="1032"/>
        <end position="1055"/>
    </location>
</feature>
<feature type="domain" description="Protein O-mannosyl-transferase C-terminal four TM" evidence="15">
    <location>
        <begin position="1067"/>
        <end position="1244"/>
    </location>
</feature>
<evidence type="ECO:0000256" key="1">
    <source>
        <dbReference type="ARBA" id="ARBA00004651"/>
    </source>
</evidence>
<feature type="transmembrane region" description="Helical" evidence="13">
    <location>
        <begin position="1207"/>
        <end position="1224"/>
    </location>
</feature>
<name>A0ABQ1GT17_9BACL</name>
<comment type="subcellular location">
    <subcellularLocation>
        <location evidence="1">Cell membrane</location>
        <topology evidence="1">Multi-pass membrane protein</topology>
    </subcellularLocation>
</comment>
<feature type="transmembrane region" description="Helical" evidence="13">
    <location>
        <begin position="367"/>
        <end position="391"/>
    </location>
</feature>
<comment type="caution">
    <text evidence="16">The sequence shown here is derived from an EMBL/GenBank/DDBJ whole genome shotgun (WGS) entry which is preliminary data.</text>
</comment>
<organism evidence="16 17">
    <name type="scientific">Paenibacillus physcomitrellae</name>
    <dbReference type="NCBI Taxonomy" id="1619311"/>
    <lineage>
        <taxon>Bacteria</taxon>
        <taxon>Bacillati</taxon>
        <taxon>Bacillota</taxon>
        <taxon>Bacilli</taxon>
        <taxon>Bacillales</taxon>
        <taxon>Paenibacillaceae</taxon>
        <taxon>Paenibacillus</taxon>
    </lineage>
</organism>
<evidence type="ECO:0000256" key="12">
    <source>
        <dbReference type="ARBA" id="ARBA00093644"/>
    </source>
</evidence>
<dbReference type="Pfam" id="PF02366">
    <property type="entry name" value="PMT"/>
    <property type="match status" value="1"/>
</dbReference>
<comment type="pathway">
    <text evidence="2">Protein modification; protein glycosylation.</text>
</comment>
<feature type="transmembrane region" description="Helical" evidence="13">
    <location>
        <begin position="1151"/>
        <end position="1168"/>
    </location>
</feature>
<keyword evidence="7 13" id="KW-0812">Transmembrane</keyword>
<dbReference type="InterPro" id="IPR032421">
    <property type="entry name" value="PMT_4TMC"/>
</dbReference>
<evidence type="ECO:0000256" key="7">
    <source>
        <dbReference type="ARBA" id="ARBA00022692"/>
    </source>
</evidence>
<evidence type="ECO:0000259" key="15">
    <source>
        <dbReference type="Pfam" id="PF16192"/>
    </source>
</evidence>
<accession>A0ABQ1GT17</accession>
<keyword evidence="9 13" id="KW-0472">Membrane</keyword>
<dbReference type="InterPro" id="IPR003342">
    <property type="entry name" value="ArnT-like_N"/>
</dbReference>
<dbReference type="Proteomes" id="UP000609323">
    <property type="component" value="Unassembled WGS sequence"/>
</dbReference>
<dbReference type="PANTHER" id="PTHR10050">
    <property type="entry name" value="DOLICHYL-PHOSPHATE-MANNOSE--PROTEIN MANNOSYLTRANSFERASE"/>
    <property type="match status" value="1"/>
</dbReference>
<evidence type="ECO:0000259" key="14">
    <source>
        <dbReference type="Pfam" id="PF02366"/>
    </source>
</evidence>
<evidence type="ECO:0000256" key="10">
    <source>
        <dbReference type="ARBA" id="ARBA00024033"/>
    </source>
</evidence>
<feature type="transmembrane region" description="Helical" evidence="13">
    <location>
        <begin position="1174"/>
        <end position="1195"/>
    </location>
</feature>
<dbReference type="InterPro" id="IPR027005">
    <property type="entry name" value="PMT-like"/>
</dbReference>
<keyword evidence="6" id="KW-0808">Transferase</keyword>
<feature type="transmembrane region" description="Helical" evidence="13">
    <location>
        <begin position="656"/>
        <end position="674"/>
    </location>
</feature>
<feature type="transmembrane region" description="Helical" evidence="13">
    <location>
        <begin position="968"/>
        <end position="985"/>
    </location>
</feature>
<evidence type="ECO:0000256" key="4">
    <source>
        <dbReference type="ARBA" id="ARBA00022475"/>
    </source>
</evidence>
<feature type="transmembrane region" description="Helical" evidence="13">
    <location>
        <begin position="555"/>
        <end position="574"/>
    </location>
</feature>
<feature type="transmembrane region" description="Helical" evidence="13">
    <location>
        <begin position="893"/>
        <end position="908"/>
    </location>
</feature>
<feature type="transmembrane region" description="Helical" evidence="13">
    <location>
        <begin position="586"/>
        <end position="606"/>
    </location>
</feature>
<keyword evidence="4" id="KW-1003">Cell membrane</keyword>
<protein>
    <recommendedName>
        <fullName evidence="11">Polyprenol-phosphate-mannose--protein mannosyltransferase</fullName>
    </recommendedName>
    <alternativeName>
        <fullName evidence="12">Protein O-mannosyltransferase</fullName>
    </alternativeName>
</protein>
<dbReference type="Pfam" id="PF09594">
    <property type="entry name" value="GT87"/>
    <property type="match status" value="1"/>
</dbReference>
<comment type="similarity">
    <text evidence="10">Belongs to the glycosyltransferase 87 family.</text>
</comment>
<feature type="transmembrane region" description="Helical" evidence="13">
    <location>
        <begin position="397"/>
        <end position="417"/>
    </location>
</feature>
<dbReference type="InterPro" id="IPR018584">
    <property type="entry name" value="GT87"/>
</dbReference>
<feature type="transmembrane region" description="Helical" evidence="13">
    <location>
        <begin position="534"/>
        <end position="550"/>
    </location>
</feature>
<feature type="transmembrane region" description="Helical" evidence="13">
    <location>
        <begin position="914"/>
        <end position="931"/>
    </location>
</feature>
<evidence type="ECO:0000256" key="9">
    <source>
        <dbReference type="ARBA" id="ARBA00023136"/>
    </source>
</evidence>
<keyword evidence="8 13" id="KW-1133">Transmembrane helix</keyword>
<feature type="transmembrane region" description="Helical" evidence="13">
    <location>
        <begin position="467"/>
        <end position="487"/>
    </location>
</feature>
<feature type="transmembrane region" description="Helical" evidence="13">
    <location>
        <begin position="943"/>
        <end position="962"/>
    </location>
</feature>
<feature type="transmembrane region" description="Helical" evidence="13">
    <location>
        <begin position="164"/>
        <end position="185"/>
    </location>
</feature>
<feature type="transmembrane region" description="Helical" evidence="13">
    <location>
        <begin position="437"/>
        <end position="455"/>
    </location>
</feature>
<keyword evidence="17" id="KW-1185">Reference proteome</keyword>
<gene>
    <name evidence="16" type="ORF">GCM10010917_38790</name>
</gene>
<evidence type="ECO:0000256" key="6">
    <source>
        <dbReference type="ARBA" id="ARBA00022679"/>
    </source>
</evidence>
<evidence type="ECO:0000256" key="13">
    <source>
        <dbReference type="SAM" id="Phobius"/>
    </source>
</evidence>
<feature type="transmembrane region" description="Helical" evidence="13">
    <location>
        <begin position="508"/>
        <end position="528"/>
    </location>
</feature>
<evidence type="ECO:0000256" key="8">
    <source>
        <dbReference type="ARBA" id="ARBA00022989"/>
    </source>
</evidence>
<feature type="transmembrane region" description="Helical" evidence="13">
    <location>
        <begin position="1127"/>
        <end position="1144"/>
    </location>
</feature>
<proteinExistence type="inferred from homology"/>
<evidence type="ECO:0000313" key="17">
    <source>
        <dbReference type="Proteomes" id="UP000609323"/>
    </source>
</evidence>